<protein>
    <recommendedName>
        <fullName evidence="3">HK97 gp10 family phage protein</fullName>
    </recommendedName>
</protein>
<proteinExistence type="predicted"/>
<keyword evidence="2" id="KW-1185">Reference proteome</keyword>
<name>A0ABU2J9R2_9ACTN</name>
<dbReference type="Proteomes" id="UP001183176">
    <property type="component" value="Unassembled WGS sequence"/>
</dbReference>
<evidence type="ECO:0008006" key="3">
    <source>
        <dbReference type="Google" id="ProtNLM"/>
    </source>
</evidence>
<organism evidence="1 2">
    <name type="scientific">Jatrophihabitans lederbergiae</name>
    <dbReference type="NCBI Taxonomy" id="3075547"/>
    <lineage>
        <taxon>Bacteria</taxon>
        <taxon>Bacillati</taxon>
        <taxon>Actinomycetota</taxon>
        <taxon>Actinomycetes</taxon>
        <taxon>Jatrophihabitantales</taxon>
        <taxon>Jatrophihabitantaceae</taxon>
        <taxon>Jatrophihabitans</taxon>
    </lineage>
</organism>
<reference evidence="2" key="1">
    <citation type="submission" date="2023-07" db="EMBL/GenBank/DDBJ databases">
        <title>30 novel species of actinomycetes from the DSMZ collection.</title>
        <authorList>
            <person name="Nouioui I."/>
        </authorList>
    </citation>
    <scope>NUCLEOTIDE SEQUENCE [LARGE SCALE GENOMIC DNA]</scope>
    <source>
        <strain evidence="2">DSM 44399</strain>
    </source>
</reference>
<evidence type="ECO:0000313" key="2">
    <source>
        <dbReference type="Proteomes" id="UP001183176"/>
    </source>
</evidence>
<dbReference type="EMBL" id="JAVREH010000009">
    <property type="protein sequence ID" value="MDT0261707.1"/>
    <property type="molecule type" value="Genomic_DNA"/>
</dbReference>
<evidence type="ECO:0000313" key="1">
    <source>
        <dbReference type="EMBL" id="MDT0261707.1"/>
    </source>
</evidence>
<dbReference type="RefSeq" id="WP_311422860.1">
    <property type="nucleotide sequence ID" value="NZ_JAVREH010000009.1"/>
</dbReference>
<accession>A0ABU2J9R2</accession>
<comment type="caution">
    <text evidence="1">The sequence shown here is derived from an EMBL/GenBank/DDBJ whole genome shotgun (WGS) entry which is preliminary data.</text>
</comment>
<gene>
    <name evidence="1" type="ORF">RM423_09900</name>
</gene>
<sequence length="139" mass="14591">MNELFPAGDVPPLGRLIEALSGDRADVASLSQVLTGVLSDALPAGTVDVEYERSVSDRMRGRAGTPVSVRVSLGEKVLSMGQSRSGRPEPVIAHVVRGVVISRATVTVSQWVRVFADEVSALAAEDAAARAALNRLLLS</sequence>